<accession>A0A7L6N3V4</accession>
<organism evidence="1 2">
    <name type="scientific">Hujiaoplasma nucleasis</name>
    <dbReference type="NCBI Taxonomy" id="2725268"/>
    <lineage>
        <taxon>Bacteria</taxon>
        <taxon>Bacillati</taxon>
        <taxon>Mycoplasmatota</taxon>
        <taxon>Mollicutes</taxon>
        <taxon>Candidatus Izemoplasmatales</taxon>
        <taxon>Hujiaoplasmataceae</taxon>
        <taxon>Hujiaoplasma</taxon>
    </lineage>
</organism>
<dbReference type="RefSeq" id="WP_312030966.1">
    <property type="nucleotide sequence ID" value="NZ_CP051151.1"/>
</dbReference>
<dbReference type="KEGG" id="tbk:HF295_04395"/>
<keyword evidence="2" id="KW-1185">Reference proteome</keyword>
<name>A0A7L6N3V4_9MOLU</name>
<evidence type="ECO:0000313" key="2">
    <source>
        <dbReference type="Proteomes" id="UP000512167"/>
    </source>
</evidence>
<reference evidence="1 2" key="1">
    <citation type="submission" date="2020-04" db="EMBL/GenBank/DDBJ databases">
        <authorList>
            <person name="Zheng R.K."/>
            <person name="Sun C.M."/>
        </authorList>
    </citation>
    <scope>NUCLEOTIDE SEQUENCE [LARGE SCALE GENOMIC DNA]</scope>
    <source>
        <strain evidence="2">zrk29</strain>
    </source>
</reference>
<evidence type="ECO:0000313" key="1">
    <source>
        <dbReference type="EMBL" id="QLY40142.1"/>
    </source>
</evidence>
<proteinExistence type="predicted"/>
<dbReference type="EMBL" id="CP051151">
    <property type="protein sequence ID" value="QLY40142.1"/>
    <property type="molecule type" value="Genomic_DNA"/>
</dbReference>
<dbReference type="AlphaFoldDB" id="A0A7L6N3V4"/>
<protein>
    <submittedName>
        <fullName evidence="1">Uncharacterized protein</fullName>
    </submittedName>
</protein>
<gene>
    <name evidence="1" type="ORF">HF295_04395</name>
</gene>
<sequence>MKYMSFNRSCSYICLAYMIGDYGLEYTDKDIAIEMKLAYLFYNDLKKDEYLSGAMLQGKRWFDLFLNRHLLEFMEDKYNKVDALSVIKKSNRKLMMGINLKTGKHAMVYCPSETQRFRFFNPHYENDGAVDFFNYSEQELLVLLDDKVTIGYINHNPRNTEPKLELYGHSNGYLDKYVVDIIEFCSNEHTSDEIREVKESLFAGLLLSPIPLLEFEGETELVECLKKLQKDLISALQHNKQTIKLVDYLNPIELNMCARKYKDAIRKNTPPKYENL</sequence>
<dbReference type="Proteomes" id="UP000512167">
    <property type="component" value="Chromosome"/>
</dbReference>